<feature type="compositionally biased region" description="Polar residues" evidence="1">
    <location>
        <begin position="1191"/>
        <end position="1200"/>
    </location>
</feature>
<feature type="compositionally biased region" description="Basic residues" evidence="1">
    <location>
        <begin position="159"/>
        <end position="169"/>
    </location>
</feature>
<proteinExistence type="predicted"/>
<feature type="region of interest" description="Disordered" evidence="1">
    <location>
        <begin position="931"/>
        <end position="1031"/>
    </location>
</feature>
<name>A0A8H3DS05_9AGAM</name>
<feature type="compositionally biased region" description="Polar residues" evidence="1">
    <location>
        <begin position="886"/>
        <end position="911"/>
    </location>
</feature>
<reference evidence="2" key="1">
    <citation type="submission" date="2021-01" db="EMBL/GenBank/DDBJ databases">
        <authorList>
            <person name="Kaushik A."/>
        </authorList>
    </citation>
    <scope>NUCLEOTIDE SEQUENCE</scope>
    <source>
        <strain evidence="2">AG5</strain>
    </source>
</reference>
<feature type="compositionally biased region" description="Polar residues" evidence="1">
    <location>
        <begin position="170"/>
        <end position="220"/>
    </location>
</feature>
<feature type="region of interest" description="Disordered" evidence="1">
    <location>
        <begin position="499"/>
        <end position="739"/>
    </location>
</feature>
<feature type="compositionally biased region" description="Polar residues" evidence="1">
    <location>
        <begin position="240"/>
        <end position="291"/>
    </location>
</feature>
<dbReference type="EMBL" id="CAJNJQ010000492">
    <property type="protein sequence ID" value="CAE7081909.1"/>
    <property type="molecule type" value="Genomic_DNA"/>
</dbReference>
<feature type="compositionally biased region" description="Polar residues" evidence="1">
    <location>
        <begin position="120"/>
        <end position="131"/>
    </location>
</feature>
<evidence type="ECO:0000313" key="2">
    <source>
        <dbReference type="EMBL" id="CAE7081909.1"/>
    </source>
</evidence>
<feature type="compositionally biased region" description="Polar residues" evidence="1">
    <location>
        <begin position="540"/>
        <end position="553"/>
    </location>
</feature>
<feature type="compositionally biased region" description="Low complexity" evidence="1">
    <location>
        <begin position="869"/>
        <end position="885"/>
    </location>
</feature>
<feature type="region of interest" description="Disordered" evidence="1">
    <location>
        <begin position="819"/>
        <end position="840"/>
    </location>
</feature>
<protein>
    <submittedName>
        <fullName evidence="2">Uncharacterized protein</fullName>
    </submittedName>
</protein>
<evidence type="ECO:0000256" key="1">
    <source>
        <dbReference type="SAM" id="MobiDB-lite"/>
    </source>
</evidence>
<feature type="region of interest" description="Disordered" evidence="1">
    <location>
        <begin position="103"/>
        <end position="291"/>
    </location>
</feature>
<feature type="compositionally biased region" description="Polar residues" evidence="1">
    <location>
        <begin position="595"/>
        <end position="613"/>
    </location>
</feature>
<gene>
    <name evidence="2" type="ORF">RDB_LOCUS24359</name>
</gene>
<feature type="compositionally biased region" description="Basic and acidic residues" evidence="1">
    <location>
        <begin position="516"/>
        <end position="525"/>
    </location>
</feature>
<feature type="compositionally biased region" description="Polar residues" evidence="1">
    <location>
        <begin position="449"/>
        <end position="460"/>
    </location>
</feature>
<feature type="region of interest" description="Disordered" evidence="1">
    <location>
        <begin position="869"/>
        <end position="917"/>
    </location>
</feature>
<feature type="compositionally biased region" description="Low complexity" evidence="1">
    <location>
        <begin position="959"/>
        <end position="973"/>
    </location>
</feature>
<feature type="compositionally biased region" description="Polar residues" evidence="1">
    <location>
        <begin position="730"/>
        <end position="739"/>
    </location>
</feature>
<feature type="compositionally biased region" description="Low complexity" evidence="1">
    <location>
        <begin position="683"/>
        <end position="692"/>
    </location>
</feature>
<evidence type="ECO:0000313" key="3">
    <source>
        <dbReference type="Proteomes" id="UP000663827"/>
    </source>
</evidence>
<dbReference type="Proteomes" id="UP000663827">
    <property type="component" value="Unassembled WGS sequence"/>
</dbReference>
<feature type="compositionally biased region" description="Low complexity" evidence="1">
    <location>
        <begin position="381"/>
        <end position="399"/>
    </location>
</feature>
<comment type="caution">
    <text evidence="2">The sequence shown here is derived from an EMBL/GenBank/DDBJ whole genome shotgun (WGS) entry which is preliminary data.</text>
</comment>
<feature type="compositionally biased region" description="Polar residues" evidence="1">
    <location>
        <begin position="564"/>
        <end position="586"/>
    </location>
</feature>
<feature type="compositionally biased region" description="Low complexity" evidence="1">
    <location>
        <begin position="138"/>
        <end position="154"/>
    </location>
</feature>
<feature type="compositionally biased region" description="Basic and acidic residues" evidence="1">
    <location>
        <begin position="991"/>
        <end position="1008"/>
    </location>
</feature>
<feature type="region of interest" description="Disordered" evidence="1">
    <location>
        <begin position="374"/>
        <end position="407"/>
    </location>
</feature>
<organism evidence="2 3">
    <name type="scientific">Rhizoctonia solani</name>
    <dbReference type="NCBI Taxonomy" id="456999"/>
    <lineage>
        <taxon>Eukaryota</taxon>
        <taxon>Fungi</taxon>
        <taxon>Dikarya</taxon>
        <taxon>Basidiomycota</taxon>
        <taxon>Agaricomycotina</taxon>
        <taxon>Agaricomycetes</taxon>
        <taxon>Cantharellales</taxon>
        <taxon>Ceratobasidiaceae</taxon>
        <taxon>Rhizoctonia</taxon>
    </lineage>
</organism>
<feature type="compositionally biased region" description="Basic residues" evidence="1">
    <location>
        <begin position="1206"/>
        <end position="1215"/>
    </location>
</feature>
<feature type="compositionally biased region" description="Basic and acidic residues" evidence="1">
    <location>
        <begin position="1225"/>
        <end position="1237"/>
    </location>
</feature>
<feature type="region of interest" description="Disordered" evidence="1">
    <location>
        <begin position="1187"/>
        <end position="1237"/>
    </location>
</feature>
<accession>A0A8H3DS05</accession>
<dbReference type="AlphaFoldDB" id="A0A8H3DS05"/>
<feature type="compositionally biased region" description="Low complexity" evidence="1">
    <location>
        <begin position="614"/>
        <end position="663"/>
    </location>
</feature>
<feature type="region of interest" description="Disordered" evidence="1">
    <location>
        <begin position="444"/>
        <end position="474"/>
    </location>
</feature>
<sequence length="1278" mass="138084">MDPSRATPLVASASAPDPQALMAAYPFASSTPSAHVSRHLSTLSSASSVPSFMMHGQQHYQNDPEVRQYAARALEMEVQQSVHQGYAPPAHWSQSQYIAPVETYPQYPHGGSSGHALPNPVQQQYGYQQGSRPEFHAQNQSSQYQPSSPQTSIQVSQSHRYHTPSRHMSRSTGDQSVSLASSKPHSQTYPRQQYSTNYSSTPSLPSTSKELQDVNLQYQNHPGGRPRQRQASHSAVDPTAYTNHTGYPSQSTATVSYSSKLATSSPYSQPQSSGTSYHPQSQPGTVSQSRTAQIDPYASAFLAPLASHQFAPRLSQPVSTLPRHISDSHVAYSSDGRSTYPEGARPVYSADGRYLYSADAQGYAATSQKPISGSSQARVVSQSHSSQPLQRSSSLNQQQAGSHQGVSLEHNYSRDFDSSANARARPIHGHASQAQLGQQSYQDHYGYHNQPQTSQSNQASEGARGTYPDERYMGKHQGQGQVYNTYQQAQGQINISSSQPEKSYYHPQPSASHAQPRRERPESITHHAALPSRGQPHPQPSSTSQIQLGQQAEQVHGDSGIAQPHSTQGNTSSLAQIPGNSQSQRYPQPEVDAQSHASTSKTSIQQPGVSTSEQQQHQKLQVEQTPEVQAQVQAQPQHLQASQAQLDSSTPPATQLPTAQAQAHPRDVYAPLAGRPLRGRGLGRPLYHGPPRVLQGGPPRVLAPQSNQSLRPQAQAHRAAHQAHTRQQPSMPNQQSIGAPTLVNSSYRQVQEHQTAPGFVPSGSVRHPPLGATQGMGVSASIGGGETGDCSMEDVSTIVKLSEIGTANELQAMIQETKAMHPNTPPPLPYEPLAKDRSKAPQGTIITEQGQGQEVNGYATQLQLQQLSLRSQQSTPQPPSTSESLRATQIHQPAQQPTITRPQHARSQAPQKHTAEDSAAHFDAFLSAGTATVEPKPKPANATPSIGVIQRPSLPAKNLSTSSTSSTRPRLSPVIELPQRTSFVTPRKDKKWREPLKDGSTDTPKRLDTSSPDSITLSPMKRKRDPDADVGSKTVKRMMSMSIENSGTPSLSRTYDATIRTPGSSRMQLVVELPLRKTANGVSPEQSRVGTSAIKRDPHIEKLCSLIDDVIEAEDALDPEVAAESGNTGDWFSAKTSDWSAPLLAPSVMARLAQLAGRRGTRLGDVDSGNLTRLLKILGRSVAKGEDIDPFSSSSGNTVPGSAVKPKLKGKKKGKGGAEEETEAEDGKEKEDVELTNEDFERLGRVLEVAKEAAIAADCVLTFLSTEKLPKQVRMEPL</sequence>